<dbReference type="Proteomes" id="UP000814033">
    <property type="component" value="Unassembled WGS sequence"/>
</dbReference>
<keyword evidence="2" id="KW-1185">Reference proteome</keyword>
<sequence>MSRAHERADTKRAAVQLGDGQAGKPPGPAAIPGTSLPQPNAALPAPTLLVVPPLQHAVDVDQPLHRSVPSGYTEARMLECGVLTRQDLNLQVHGSAMPYLGPYVTSAEDLLALVDHQEASNAARNTSPLTSYEAHRDPFTREDRRFAAMVQESFEEAILLLRMR</sequence>
<name>A0ACB8RQ01_9AGAM</name>
<comment type="caution">
    <text evidence="1">The sequence shown here is derived from an EMBL/GenBank/DDBJ whole genome shotgun (WGS) entry which is preliminary data.</text>
</comment>
<dbReference type="EMBL" id="MU275930">
    <property type="protein sequence ID" value="KAI0046241.1"/>
    <property type="molecule type" value="Genomic_DNA"/>
</dbReference>
<evidence type="ECO:0000313" key="1">
    <source>
        <dbReference type="EMBL" id="KAI0046241.1"/>
    </source>
</evidence>
<proteinExistence type="predicted"/>
<reference evidence="1" key="1">
    <citation type="submission" date="2021-02" db="EMBL/GenBank/DDBJ databases">
        <authorList>
            <consortium name="DOE Joint Genome Institute"/>
            <person name="Ahrendt S."/>
            <person name="Looney B.P."/>
            <person name="Miyauchi S."/>
            <person name="Morin E."/>
            <person name="Drula E."/>
            <person name="Courty P.E."/>
            <person name="Chicoki N."/>
            <person name="Fauchery L."/>
            <person name="Kohler A."/>
            <person name="Kuo A."/>
            <person name="Labutti K."/>
            <person name="Pangilinan J."/>
            <person name="Lipzen A."/>
            <person name="Riley R."/>
            <person name="Andreopoulos W."/>
            <person name="He G."/>
            <person name="Johnson J."/>
            <person name="Barry K.W."/>
            <person name="Grigoriev I.V."/>
            <person name="Nagy L."/>
            <person name="Hibbett D."/>
            <person name="Henrissat B."/>
            <person name="Matheny P.B."/>
            <person name="Labbe J."/>
            <person name="Martin F."/>
        </authorList>
    </citation>
    <scope>NUCLEOTIDE SEQUENCE</scope>
    <source>
        <strain evidence="1">FP105234-sp</strain>
    </source>
</reference>
<accession>A0ACB8RQ01</accession>
<reference evidence="1" key="2">
    <citation type="journal article" date="2022" name="New Phytol.">
        <title>Evolutionary transition to the ectomycorrhizal habit in the genomes of a hyperdiverse lineage of mushroom-forming fungi.</title>
        <authorList>
            <person name="Looney B."/>
            <person name="Miyauchi S."/>
            <person name="Morin E."/>
            <person name="Drula E."/>
            <person name="Courty P.E."/>
            <person name="Kohler A."/>
            <person name="Kuo A."/>
            <person name="LaButti K."/>
            <person name="Pangilinan J."/>
            <person name="Lipzen A."/>
            <person name="Riley R."/>
            <person name="Andreopoulos W."/>
            <person name="He G."/>
            <person name="Johnson J."/>
            <person name="Nolan M."/>
            <person name="Tritt A."/>
            <person name="Barry K.W."/>
            <person name="Grigoriev I.V."/>
            <person name="Nagy L.G."/>
            <person name="Hibbett D."/>
            <person name="Henrissat B."/>
            <person name="Matheny P.B."/>
            <person name="Labbe J."/>
            <person name="Martin F.M."/>
        </authorList>
    </citation>
    <scope>NUCLEOTIDE SEQUENCE</scope>
    <source>
        <strain evidence="1">FP105234-sp</strain>
    </source>
</reference>
<evidence type="ECO:0000313" key="2">
    <source>
        <dbReference type="Proteomes" id="UP000814033"/>
    </source>
</evidence>
<organism evidence="1 2">
    <name type="scientific">Auriscalpium vulgare</name>
    <dbReference type="NCBI Taxonomy" id="40419"/>
    <lineage>
        <taxon>Eukaryota</taxon>
        <taxon>Fungi</taxon>
        <taxon>Dikarya</taxon>
        <taxon>Basidiomycota</taxon>
        <taxon>Agaricomycotina</taxon>
        <taxon>Agaricomycetes</taxon>
        <taxon>Russulales</taxon>
        <taxon>Auriscalpiaceae</taxon>
        <taxon>Auriscalpium</taxon>
    </lineage>
</organism>
<gene>
    <name evidence="1" type="ORF">FA95DRAFT_1560272</name>
</gene>
<protein>
    <submittedName>
        <fullName evidence="1">Uncharacterized protein</fullName>
    </submittedName>
</protein>